<dbReference type="InterPro" id="IPR013083">
    <property type="entry name" value="Znf_RING/FYVE/PHD"/>
</dbReference>
<dbReference type="InterPro" id="IPR024766">
    <property type="entry name" value="Znf_RING_H2"/>
</dbReference>
<proteinExistence type="predicted"/>
<dbReference type="AlphaFoldDB" id="A0A9X0AFK3"/>
<dbReference type="Gene3D" id="3.30.40.10">
    <property type="entry name" value="Zinc/RING finger domain, C3HC4 (zinc finger)"/>
    <property type="match status" value="1"/>
</dbReference>
<name>A0A9X0AFK3_9HELO</name>
<evidence type="ECO:0000313" key="8">
    <source>
        <dbReference type="Proteomes" id="UP001152300"/>
    </source>
</evidence>
<protein>
    <recommendedName>
        <fullName evidence="6">Zinc finger RING-H2-type domain-containing protein</fullName>
    </recommendedName>
</protein>
<evidence type="ECO:0000313" key="7">
    <source>
        <dbReference type="EMBL" id="KAJ8061298.1"/>
    </source>
</evidence>
<gene>
    <name evidence="7" type="ORF">OCU04_010361</name>
</gene>
<organism evidence="7 8">
    <name type="scientific">Sclerotinia nivalis</name>
    <dbReference type="NCBI Taxonomy" id="352851"/>
    <lineage>
        <taxon>Eukaryota</taxon>
        <taxon>Fungi</taxon>
        <taxon>Dikarya</taxon>
        <taxon>Ascomycota</taxon>
        <taxon>Pezizomycotina</taxon>
        <taxon>Leotiomycetes</taxon>
        <taxon>Helotiales</taxon>
        <taxon>Sclerotiniaceae</taxon>
        <taxon>Sclerotinia</taxon>
    </lineage>
</organism>
<keyword evidence="2" id="KW-0479">Metal-binding</keyword>
<keyword evidence="8" id="KW-1185">Reference proteome</keyword>
<comment type="caution">
    <text evidence="7">The sequence shown here is derived from an EMBL/GenBank/DDBJ whole genome shotgun (WGS) entry which is preliminary data.</text>
</comment>
<dbReference type="EMBL" id="JAPEIS010000012">
    <property type="protein sequence ID" value="KAJ8061298.1"/>
    <property type="molecule type" value="Genomic_DNA"/>
</dbReference>
<sequence>MPPRTFYTSVAPLPLYNFNTSGSTRSASAPNLLISTESHGIQLRVISPGGTMWTMSPEHPEFDNIFRAAIDVADGYAPRLSVDELHINPILTGEKRDAILVNPDGRETMLFVEIFSGHAYRFKAINDILQSVDAGALHSDKCGICMEPYDTAITADTFNDHKTSKLPKCGHVFGRHCITNWLELNV</sequence>
<evidence type="ECO:0000256" key="5">
    <source>
        <dbReference type="ARBA" id="ARBA00022833"/>
    </source>
</evidence>
<feature type="domain" description="Zinc finger RING-H2-type" evidence="6">
    <location>
        <begin position="140"/>
        <end position="183"/>
    </location>
</feature>
<accession>A0A9X0AFK3</accession>
<evidence type="ECO:0000259" key="6">
    <source>
        <dbReference type="Pfam" id="PF12678"/>
    </source>
</evidence>
<keyword evidence="3" id="KW-0863">Zinc-finger</keyword>
<dbReference type="Proteomes" id="UP001152300">
    <property type="component" value="Unassembled WGS sequence"/>
</dbReference>
<dbReference type="GO" id="GO:0008270">
    <property type="term" value="F:zinc ion binding"/>
    <property type="evidence" value="ECO:0007669"/>
    <property type="project" value="UniProtKB-KW"/>
</dbReference>
<keyword evidence="4" id="KW-0833">Ubl conjugation pathway</keyword>
<keyword evidence="5" id="KW-0862">Zinc</keyword>
<evidence type="ECO:0000256" key="2">
    <source>
        <dbReference type="ARBA" id="ARBA00022723"/>
    </source>
</evidence>
<evidence type="ECO:0000256" key="3">
    <source>
        <dbReference type="ARBA" id="ARBA00022771"/>
    </source>
</evidence>
<dbReference type="OrthoDB" id="3801431at2759"/>
<dbReference type="Pfam" id="PF12678">
    <property type="entry name" value="zf-rbx1"/>
    <property type="match status" value="1"/>
</dbReference>
<evidence type="ECO:0000256" key="1">
    <source>
        <dbReference type="ARBA" id="ARBA00004906"/>
    </source>
</evidence>
<evidence type="ECO:0000256" key="4">
    <source>
        <dbReference type="ARBA" id="ARBA00022786"/>
    </source>
</evidence>
<reference evidence="7" key="1">
    <citation type="submission" date="2022-11" db="EMBL/GenBank/DDBJ databases">
        <title>Genome Resource of Sclerotinia nivalis Strain SnTB1, a Plant Pathogen Isolated from American Ginseng.</title>
        <authorList>
            <person name="Fan S."/>
        </authorList>
    </citation>
    <scope>NUCLEOTIDE SEQUENCE</scope>
    <source>
        <strain evidence="7">SnTB1</strain>
    </source>
</reference>
<comment type="pathway">
    <text evidence="1">Protein modification; protein ubiquitination.</text>
</comment>
<dbReference type="SUPFAM" id="SSF57850">
    <property type="entry name" value="RING/U-box"/>
    <property type="match status" value="1"/>
</dbReference>